<accession>M2YK03</accession>
<evidence type="ECO:0000313" key="2">
    <source>
        <dbReference type="Proteomes" id="UP000016933"/>
    </source>
</evidence>
<dbReference type="HOGENOM" id="CLU_980133_0_0_1"/>
<sequence length="284" mass="32593">MRQVRITQHIRQDRPARLRPILKQEPELPLPLSQCVFWTLPRELRDAIYAYVWRDEAIVVAPLKFDGRENLSLGGHCPRSSLRDNEIERALVHLNDLMVSTDFYQEARISLLRNGTIVFGTALSERKQISALALASIATWAMQNIQAIEVSAGTLFGDIAFSQQQFPILRRIRVADCFFWCLGVDMQFGNGPTLVYVNACCSMRRVRLLENCQMLERLAQFITLRDIKFQVPACKVCERLDRDFQESKFSEKCHLKRTLASSSEMYVLSRIFDTVSDQTGQTGL</sequence>
<proteinExistence type="predicted"/>
<evidence type="ECO:0000313" key="1">
    <source>
        <dbReference type="EMBL" id="EME39225.1"/>
    </source>
</evidence>
<reference evidence="2" key="1">
    <citation type="journal article" date="2012" name="PLoS Genet.">
        <title>The genomes of the fungal plant pathogens Cladosporium fulvum and Dothistroma septosporum reveal adaptation to different hosts and lifestyles but also signatures of common ancestry.</title>
        <authorList>
            <person name="de Wit P.J.G.M."/>
            <person name="van der Burgt A."/>
            <person name="Oekmen B."/>
            <person name="Stergiopoulos I."/>
            <person name="Abd-Elsalam K.A."/>
            <person name="Aerts A.L."/>
            <person name="Bahkali A.H."/>
            <person name="Beenen H.G."/>
            <person name="Chettri P."/>
            <person name="Cox M.P."/>
            <person name="Datema E."/>
            <person name="de Vries R.P."/>
            <person name="Dhillon B."/>
            <person name="Ganley A.R."/>
            <person name="Griffiths S.A."/>
            <person name="Guo Y."/>
            <person name="Hamelin R.C."/>
            <person name="Henrissat B."/>
            <person name="Kabir M.S."/>
            <person name="Jashni M.K."/>
            <person name="Kema G."/>
            <person name="Klaubauf S."/>
            <person name="Lapidus A."/>
            <person name="Levasseur A."/>
            <person name="Lindquist E."/>
            <person name="Mehrabi R."/>
            <person name="Ohm R.A."/>
            <person name="Owen T.J."/>
            <person name="Salamov A."/>
            <person name="Schwelm A."/>
            <person name="Schijlen E."/>
            <person name="Sun H."/>
            <person name="van den Burg H.A."/>
            <person name="van Ham R.C.H.J."/>
            <person name="Zhang S."/>
            <person name="Goodwin S.B."/>
            <person name="Grigoriev I.V."/>
            <person name="Collemare J."/>
            <person name="Bradshaw R.E."/>
        </authorList>
    </citation>
    <scope>NUCLEOTIDE SEQUENCE [LARGE SCALE GENOMIC DNA]</scope>
    <source>
        <strain evidence="2">NZE10 / CBS 128990</strain>
    </source>
</reference>
<keyword evidence="2" id="KW-1185">Reference proteome</keyword>
<dbReference type="EMBL" id="KB446545">
    <property type="protein sequence ID" value="EME39225.1"/>
    <property type="molecule type" value="Genomic_DNA"/>
</dbReference>
<dbReference type="Proteomes" id="UP000016933">
    <property type="component" value="Unassembled WGS sequence"/>
</dbReference>
<reference evidence="1 2" key="2">
    <citation type="journal article" date="2012" name="PLoS Pathog.">
        <title>Diverse lifestyles and strategies of plant pathogenesis encoded in the genomes of eighteen Dothideomycetes fungi.</title>
        <authorList>
            <person name="Ohm R.A."/>
            <person name="Feau N."/>
            <person name="Henrissat B."/>
            <person name="Schoch C.L."/>
            <person name="Horwitz B.A."/>
            <person name="Barry K.W."/>
            <person name="Condon B.J."/>
            <person name="Copeland A.C."/>
            <person name="Dhillon B."/>
            <person name="Glaser F."/>
            <person name="Hesse C.N."/>
            <person name="Kosti I."/>
            <person name="LaButti K."/>
            <person name="Lindquist E.A."/>
            <person name="Lucas S."/>
            <person name="Salamov A.A."/>
            <person name="Bradshaw R.E."/>
            <person name="Ciuffetti L."/>
            <person name="Hamelin R.C."/>
            <person name="Kema G.H.J."/>
            <person name="Lawrence C."/>
            <person name="Scott J.A."/>
            <person name="Spatafora J.W."/>
            <person name="Turgeon B.G."/>
            <person name="de Wit P.J.G.M."/>
            <person name="Zhong S."/>
            <person name="Goodwin S.B."/>
            <person name="Grigoriev I.V."/>
        </authorList>
    </citation>
    <scope>NUCLEOTIDE SEQUENCE [LARGE SCALE GENOMIC DNA]</scope>
    <source>
        <strain evidence="2">NZE10 / CBS 128990</strain>
    </source>
</reference>
<dbReference type="AlphaFoldDB" id="M2YK03"/>
<name>M2YK03_DOTSN</name>
<dbReference type="OMA" id="PPCENCE"/>
<protein>
    <submittedName>
        <fullName evidence="1">Uncharacterized protein</fullName>
    </submittedName>
</protein>
<organism evidence="1 2">
    <name type="scientific">Dothistroma septosporum (strain NZE10 / CBS 128990)</name>
    <name type="common">Red band needle blight fungus</name>
    <name type="synonym">Mycosphaerella pini</name>
    <dbReference type="NCBI Taxonomy" id="675120"/>
    <lineage>
        <taxon>Eukaryota</taxon>
        <taxon>Fungi</taxon>
        <taxon>Dikarya</taxon>
        <taxon>Ascomycota</taxon>
        <taxon>Pezizomycotina</taxon>
        <taxon>Dothideomycetes</taxon>
        <taxon>Dothideomycetidae</taxon>
        <taxon>Mycosphaerellales</taxon>
        <taxon>Mycosphaerellaceae</taxon>
        <taxon>Dothistroma</taxon>
    </lineage>
</organism>
<gene>
    <name evidence="1" type="ORF">DOTSEDRAFT_75076</name>
</gene>